<feature type="transmembrane region" description="Helical" evidence="5">
    <location>
        <begin position="250"/>
        <end position="266"/>
    </location>
</feature>
<reference evidence="7 8" key="1">
    <citation type="submission" date="2016-10" db="EMBL/GenBank/DDBJ databases">
        <title>Paenibacillus species isolates.</title>
        <authorList>
            <person name="Beno S.M."/>
        </authorList>
    </citation>
    <scope>NUCLEOTIDE SEQUENCE [LARGE SCALE GENOMIC DNA]</scope>
    <source>
        <strain evidence="7 8">FSL H7-0744</strain>
    </source>
</reference>
<feature type="transmembrane region" description="Helical" evidence="5">
    <location>
        <begin position="86"/>
        <end position="105"/>
    </location>
</feature>
<feature type="transmembrane region" description="Helical" evidence="5">
    <location>
        <begin position="21"/>
        <end position="43"/>
    </location>
</feature>
<proteinExistence type="predicted"/>
<keyword evidence="2 5" id="KW-0812">Transmembrane</keyword>
<keyword evidence="3 5" id="KW-1133">Transmembrane helix</keyword>
<sequence>MSKPVYGKNAVQSRNVEKISSPIWALVVAFIVFLVWTPFQVGVFNGQQIDFEKPVYVSALLSGLMLLVWMGLYFNKFKLEEQRDLLAVASLLLPITYALSLFGAASHYMAMNLLLIQSMYIAIFIIALYLLKQKQVNLVIQNAVLAVAYFIVGFGLLNWLGSSKFAGTLVGWFSNTVRDGKYLDAVMTDSNGLRLTSIFQYANTYAAFLMAFLFVAVFALVRSKKWYGTLTHGFMLVPIIVSLLLTLSRGGLVMLPVVFILLLLFLKPAQQILWIIHIAISGLAALLVTNPLTTLGLELNTSFTSGAALKAWAYLLGASAIVAALGWAVQRYVAPWLEAKLSGMSSRKFSGLWLPLVSIVLVGIAAFLLIGTSVRSVLPDNIETRLENINFKQHSVLERFTFYKDALKVVKDYPILGAGGGGWASLYEHYQNNPYTSRQAHNFFLQYLIEVGIVGFIVFMGFIGYIFYKYIRSYVKREKDEFDNGFFFLIIALSILVHSLLDFNLSYAFMGILVFLGLAGMAAVMDSKPLRRGWSKPGLRIGYLAVLTIGTIYLVFMSISYIGSSNDAMKAKKLIGVSQSYEEIKTPLVDALKDRPFHPESAIYLSSMDQQVFSQTQDEQYLEEAYSVISRALKDEPYNKDLLKQLVGYYDLKGQSDLALGVYLDNADKFVWDIDWYETIISRSQALANAASAQKDEAKKQEYLTSGFDAYKHVVDGVEHLKTLPPEQLQGRPFSITPNIALNIGRMQLLAGENDAAAATLKLGFNDNYTDIVNSTTLWDTNWYSALISRSYELAQQAFTQKNDDSKQLNLKIGLEAYRQVTTDLQGQAIPSAITLNAGRIQFMAGQTQVAAATLKLGLSEDYTDATNREIARWYLAAQQKANTALDQDVYNKLIAADPAEIEKITEIASTSFQE</sequence>
<feature type="transmembrane region" description="Helical" evidence="5">
    <location>
        <begin position="111"/>
        <end position="131"/>
    </location>
</feature>
<dbReference type="PANTHER" id="PTHR37422">
    <property type="entry name" value="TEICHURONIC ACID BIOSYNTHESIS PROTEIN TUAE"/>
    <property type="match status" value="1"/>
</dbReference>
<evidence type="ECO:0000259" key="6">
    <source>
        <dbReference type="Pfam" id="PF04932"/>
    </source>
</evidence>
<protein>
    <submittedName>
        <fullName evidence="7">Polymerase</fullName>
    </submittedName>
</protein>
<accession>A0ABX3GY88</accession>
<evidence type="ECO:0000256" key="1">
    <source>
        <dbReference type="ARBA" id="ARBA00004141"/>
    </source>
</evidence>
<evidence type="ECO:0000256" key="3">
    <source>
        <dbReference type="ARBA" id="ARBA00022989"/>
    </source>
</evidence>
<keyword evidence="4 5" id="KW-0472">Membrane</keyword>
<evidence type="ECO:0000313" key="7">
    <source>
        <dbReference type="EMBL" id="OMD40537.1"/>
    </source>
</evidence>
<evidence type="ECO:0000313" key="8">
    <source>
        <dbReference type="Proteomes" id="UP000187412"/>
    </source>
</evidence>
<name>A0ABX3GY88_PAEBO</name>
<feature type="transmembrane region" description="Helical" evidence="5">
    <location>
        <begin position="55"/>
        <end position="74"/>
    </location>
</feature>
<dbReference type="Proteomes" id="UP000187412">
    <property type="component" value="Unassembled WGS sequence"/>
</dbReference>
<feature type="transmembrane region" description="Helical" evidence="5">
    <location>
        <begin position="350"/>
        <end position="370"/>
    </location>
</feature>
<feature type="transmembrane region" description="Helical" evidence="5">
    <location>
        <begin position="482"/>
        <end position="501"/>
    </location>
</feature>
<feature type="transmembrane region" description="Helical" evidence="5">
    <location>
        <begin position="312"/>
        <end position="329"/>
    </location>
</feature>
<dbReference type="PANTHER" id="PTHR37422:SF13">
    <property type="entry name" value="LIPOPOLYSACCHARIDE BIOSYNTHESIS PROTEIN PA4999-RELATED"/>
    <property type="match status" value="1"/>
</dbReference>
<feature type="transmembrane region" description="Helical" evidence="5">
    <location>
        <begin position="143"/>
        <end position="161"/>
    </location>
</feature>
<comment type="caution">
    <text evidence="7">The sequence shown here is derived from an EMBL/GenBank/DDBJ whole genome shotgun (WGS) entry which is preliminary data.</text>
</comment>
<feature type="transmembrane region" description="Helical" evidence="5">
    <location>
        <begin position="507"/>
        <end position="525"/>
    </location>
</feature>
<dbReference type="InterPro" id="IPR007016">
    <property type="entry name" value="O-antigen_ligase-rel_domated"/>
</dbReference>
<feature type="transmembrane region" description="Helical" evidence="5">
    <location>
        <begin position="198"/>
        <end position="221"/>
    </location>
</feature>
<organism evidence="7 8">
    <name type="scientific">Paenibacillus borealis</name>
    <dbReference type="NCBI Taxonomy" id="160799"/>
    <lineage>
        <taxon>Bacteria</taxon>
        <taxon>Bacillati</taxon>
        <taxon>Bacillota</taxon>
        <taxon>Bacilli</taxon>
        <taxon>Bacillales</taxon>
        <taxon>Paenibacillaceae</taxon>
        <taxon>Paenibacillus</taxon>
    </lineage>
</organism>
<gene>
    <name evidence="7" type="ORF">BSK56_28715</name>
</gene>
<dbReference type="EMBL" id="MPTB01000051">
    <property type="protein sequence ID" value="OMD40537.1"/>
    <property type="molecule type" value="Genomic_DNA"/>
</dbReference>
<feature type="transmembrane region" description="Helical" evidence="5">
    <location>
        <begin position="444"/>
        <end position="470"/>
    </location>
</feature>
<dbReference type="Pfam" id="PF04932">
    <property type="entry name" value="Wzy_C"/>
    <property type="match status" value="1"/>
</dbReference>
<keyword evidence="8" id="KW-1185">Reference proteome</keyword>
<feature type="transmembrane region" description="Helical" evidence="5">
    <location>
        <begin position="226"/>
        <end position="244"/>
    </location>
</feature>
<dbReference type="InterPro" id="IPR051533">
    <property type="entry name" value="WaaL-like"/>
</dbReference>
<dbReference type="RefSeq" id="WP_076113846.1">
    <property type="nucleotide sequence ID" value="NZ_MPTB01000051.1"/>
</dbReference>
<evidence type="ECO:0000256" key="2">
    <source>
        <dbReference type="ARBA" id="ARBA00022692"/>
    </source>
</evidence>
<feature type="domain" description="O-antigen ligase-related" evidence="6">
    <location>
        <begin position="317"/>
        <end position="460"/>
    </location>
</feature>
<feature type="transmembrane region" description="Helical" evidence="5">
    <location>
        <begin position="273"/>
        <end position="292"/>
    </location>
</feature>
<comment type="subcellular location">
    <subcellularLocation>
        <location evidence="1">Membrane</location>
        <topology evidence="1">Multi-pass membrane protein</topology>
    </subcellularLocation>
</comment>
<evidence type="ECO:0000256" key="5">
    <source>
        <dbReference type="SAM" id="Phobius"/>
    </source>
</evidence>
<feature type="transmembrane region" description="Helical" evidence="5">
    <location>
        <begin position="541"/>
        <end position="563"/>
    </location>
</feature>
<evidence type="ECO:0000256" key="4">
    <source>
        <dbReference type="ARBA" id="ARBA00023136"/>
    </source>
</evidence>